<dbReference type="AlphaFoldDB" id="A0A9W9DXG5"/>
<keyword evidence="3 5" id="KW-1133">Transmembrane helix</keyword>
<feature type="transmembrane region" description="Helical" evidence="5">
    <location>
        <begin position="153"/>
        <end position="170"/>
    </location>
</feature>
<gene>
    <name evidence="7" type="ORF">J3R30DRAFT_3678916</name>
</gene>
<dbReference type="OrthoDB" id="422086at2759"/>
<keyword evidence="2 5" id="KW-0812">Transmembrane</keyword>
<evidence type="ECO:0000256" key="6">
    <source>
        <dbReference type="SAM" id="SignalP"/>
    </source>
</evidence>
<dbReference type="EC" id="2.1.1.100" evidence="5"/>
<feature type="transmembrane region" description="Helical" evidence="5">
    <location>
        <begin position="182"/>
        <end position="204"/>
    </location>
</feature>
<keyword evidence="6" id="KW-0732">Signal</keyword>
<comment type="caution">
    <text evidence="7">The sequence shown here is derived from an EMBL/GenBank/DDBJ whole genome shotgun (WGS) entry which is preliminary data.</text>
</comment>
<dbReference type="GO" id="GO:0032259">
    <property type="term" value="P:methylation"/>
    <property type="evidence" value="ECO:0007669"/>
    <property type="project" value="UniProtKB-KW"/>
</dbReference>
<feature type="chain" id="PRO_5040919833" description="Protein-S-isoprenylcysteine O-methyltransferase" evidence="6">
    <location>
        <begin position="22"/>
        <end position="237"/>
    </location>
</feature>
<dbReference type="Gene3D" id="1.20.120.1630">
    <property type="match status" value="1"/>
</dbReference>
<dbReference type="PANTHER" id="PTHR12714:SF9">
    <property type="entry name" value="PROTEIN-S-ISOPRENYLCYSTEINE O-METHYLTRANSFERASE"/>
    <property type="match status" value="1"/>
</dbReference>
<keyword evidence="5" id="KW-0808">Transferase</keyword>
<evidence type="ECO:0000256" key="3">
    <source>
        <dbReference type="ARBA" id="ARBA00022989"/>
    </source>
</evidence>
<dbReference type="GO" id="GO:0004671">
    <property type="term" value="F:protein C-terminal S-isoprenylcysteine carboxyl O-methyltransferase activity"/>
    <property type="evidence" value="ECO:0007669"/>
    <property type="project" value="UniProtKB-EC"/>
</dbReference>
<keyword evidence="8" id="KW-1185">Reference proteome</keyword>
<evidence type="ECO:0000313" key="7">
    <source>
        <dbReference type="EMBL" id="KAJ4490599.1"/>
    </source>
</evidence>
<feature type="transmembrane region" description="Helical" evidence="5">
    <location>
        <begin position="52"/>
        <end position="72"/>
    </location>
</feature>
<dbReference type="Pfam" id="PF04140">
    <property type="entry name" value="ICMT"/>
    <property type="match status" value="1"/>
</dbReference>
<comment type="caution">
    <text evidence="5">Lacks conserved residue(s) required for the propagation of feature annotation.</text>
</comment>
<organism evidence="7 8">
    <name type="scientific">Lentinula aciculospora</name>
    <dbReference type="NCBI Taxonomy" id="153920"/>
    <lineage>
        <taxon>Eukaryota</taxon>
        <taxon>Fungi</taxon>
        <taxon>Dikarya</taxon>
        <taxon>Basidiomycota</taxon>
        <taxon>Agaricomycotina</taxon>
        <taxon>Agaricomycetes</taxon>
        <taxon>Agaricomycetidae</taxon>
        <taxon>Agaricales</taxon>
        <taxon>Marasmiineae</taxon>
        <taxon>Omphalotaceae</taxon>
        <taxon>Lentinula</taxon>
    </lineage>
</organism>
<dbReference type="GO" id="GO:0005789">
    <property type="term" value="C:endoplasmic reticulum membrane"/>
    <property type="evidence" value="ECO:0007669"/>
    <property type="project" value="UniProtKB-SubCell"/>
</dbReference>
<dbReference type="EMBL" id="JAOTPV010000001">
    <property type="protein sequence ID" value="KAJ4490599.1"/>
    <property type="molecule type" value="Genomic_DNA"/>
</dbReference>
<comment type="similarity">
    <text evidence="5">Belongs to the class VI-like SAM-binding methyltransferase superfamily. Isoprenylcysteine carboxyl methyltransferase family.</text>
</comment>
<keyword evidence="5" id="KW-0949">S-adenosyl-L-methionine</keyword>
<evidence type="ECO:0000256" key="4">
    <source>
        <dbReference type="ARBA" id="ARBA00023136"/>
    </source>
</evidence>
<evidence type="ECO:0000256" key="5">
    <source>
        <dbReference type="RuleBase" id="RU362022"/>
    </source>
</evidence>
<keyword evidence="5" id="KW-0489">Methyltransferase</keyword>
<comment type="catalytic activity">
    <reaction evidence="5">
        <text>[protein]-C-terminal S-[(2E,6E)-farnesyl]-L-cysteine + S-adenosyl-L-methionine = [protein]-C-terminal S-[(2E,6E)-farnesyl]-L-cysteine methyl ester + S-adenosyl-L-homocysteine</text>
        <dbReference type="Rhea" id="RHEA:21672"/>
        <dbReference type="Rhea" id="RHEA-COMP:12125"/>
        <dbReference type="Rhea" id="RHEA-COMP:12126"/>
        <dbReference type="ChEBI" id="CHEBI:57856"/>
        <dbReference type="ChEBI" id="CHEBI:59789"/>
        <dbReference type="ChEBI" id="CHEBI:90510"/>
        <dbReference type="ChEBI" id="CHEBI:90511"/>
        <dbReference type="EC" id="2.1.1.100"/>
    </reaction>
</comment>
<keyword evidence="5" id="KW-0256">Endoplasmic reticulum</keyword>
<comment type="subcellular location">
    <subcellularLocation>
        <location evidence="5">Endoplasmic reticulum membrane</location>
        <topology evidence="5">Multi-pass membrane protein</topology>
    </subcellularLocation>
    <subcellularLocation>
        <location evidence="1">Membrane</location>
        <topology evidence="1">Multi-pass membrane protein</topology>
    </subcellularLocation>
</comment>
<dbReference type="PANTHER" id="PTHR12714">
    <property type="entry name" value="PROTEIN-S ISOPRENYLCYSTEINE O-METHYLTRANSFERASE"/>
    <property type="match status" value="1"/>
</dbReference>
<keyword evidence="4 5" id="KW-0472">Membrane</keyword>
<evidence type="ECO:0000256" key="2">
    <source>
        <dbReference type="ARBA" id="ARBA00022692"/>
    </source>
</evidence>
<evidence type="ECO:0000256" key="1">
    <source>
        <dbReference type="ARBA" id="ARBA00004141"/>
    </source>
</evidence>
<evidence type="ECO:0000313" key="8">
    <source>
        <dbReference type="Proteomes" id="UP001150266"/>
    </source>
</evidence>
<feature type="signal peptide" evidence="6">
    <location>
        <begin position="1"/>
        <end position="21"/>
    </location>
</feature>
<accession>A0A9W9DXG5</accession>
<name>A0A9W9DXG5_9AGAR</name>
<dbReference type="InterPro" id="IPR007269">
    <property type="entry name" value="ICMT_MeTrfase"/>
</dbReference>
<protein>
    <recommendedName>
        <fullName evidence="5">Protein-S-isoprenylcysteine O-methyltransferase</fullName>
        <ecNumber evidence="5">2.1.1.100</ecNumber>
    </recommendedName>
</protein>
<reference evidence="7" key="1">
    <citation type="submission" date="2022-08" db="EMBL/GenBank/DDBJ databases">
        <title>A Global Phylogenomic Analysis of the Shiitake Genus Lentinula.</title>
        <authorList>
            <consortium name="DOE Joint Genome Institute"/>
            <person name="Sierra-Patev S."/>
            <person name="Min B."/>
            <person name="Naranjo-Ortiz M."/>
            <person name="Looney B."/>
            <person name="Konkel Z."/>
            <person name="Slot J.C."/>
            <person name="Sakamoto Y."/>
            <person name="Steenwyk J.L."/>
            <person name="Rokas A."/>
            <person name="Carro J."/>
            <person name="Camarero S."/>
            <person name="Ferreira P."/>
            <person name="Molpeceres G."/>
            <person name="Ruiz-Duenas F.J."/>
            <person name="Serrano A."/>
            <person name="Henrissat B."/>
            <person name="Drula E."/>
            <person name="Hughes K.W."/>
            <person name="Mata J.L."/>
            <person name="Ishikawa N.K."/>
            <person name="Vargas-Isla R."/>
            <person name="Ushijima S."/>
            <person name="Smith C.A."/>
            <person name="Ahrendt S."/>
            <person name="Andreopoulos W."/>
            <person name="He G."/>
            <person name="Labutti K."/>
            <person name="Lipzen A."/>
            <person name="Ng V."/>
            <person name="Riley R."/>
            <person name="Sandor L."/>
            <person name="Barry K."/>
            <person name="Martinez A.T."/>
            <person name="Xiao Y."/>
            <person name="Gibbons J.G."/>
            <person name="Terashima K."/>
            <person name="Grigoriev I.V."/>
            <person name="Hibbett D.S."/>
        </authorList>
    </citation>
    <scope>NUCLEOTIDE SEQUENCE</scope>
    <source>
        <strain evidence="7">JLM2183</strain>
    </source>
</reference>
<proteinExistence type="inferred from homology"/>
<sequence>MALLLKLPLLVSEAVCMRVSGTPPNPPTLSGHLVVPDWREHFLRSLAYPSKFLRATSWFAQFVEFIVIIAYFNPKGPVSNLILKGFVADASCIQKLHVTPMFLIGNILNLSGTILRVQCYRTLGRHFVFELRIQKDHRLITDGPYAYVRHPSYTGLILTVLGALLGHASGSWISQCGALQNSFIQALVGFWVIVAIAVVLSLLLRVSREDAMLKNTFGDSWIRWSEKVPYQLVPGIY</sequence>
<dbReference type="Proteomes" id="UP001150266">
    <property type="component" value="Unassembled WGS sequence"/>
</dbReference>